<accession>A0A8H7NUV3</accession>
<reference evidence="2" key="2">
    <citation type="journal article" name="Front. Microbiol.">
        <title>Degradative Capacity of Two Strains of Rhodonia placenta: From Phenotype to Genotype.</title>
        <authorList>
            <person name="Kolle M."/>
            <person name="Horta M.A.C."/>
            <person name="Nowrousian M."/>
            <person name="Ohm R.A."/>
            <person name="Benz J.P."/>
            <person name="Pilgard A."/>
        </authorList>
    </citation>
    <scope>NUCLEOTIDE SEQUENCE</scope>
    <source>
        <strain evidence="2">FPRL280</strain>
    </source>
</reference>
<comment type="caution">
    <text evidence="2">The sequence shown here is derived from an EMBL/GenBank/DDBJ whole genome shotgun (WGS) entry which is preliminary data.</text>
</comment>
<dbReference type="Proteomes" id="UP000639403">
    <property type="component" value="Unassembled WGS sequence"/>
</dbReference>
<organism evidence="2 3">
    <name type="scientific">Rhodonia placenta</name>
    <dbReference type="NCBI Taxonomy" id="104341"/>
    <lineage>
        <taxon>Eukaryota</taxon>
        <taxon>Fungi</taxon>
        <taxon>Dikarya</taxon>
        <taxon>Basidiomycota</taxon>
        <taxon>Agaricomycotina</taxon>
        <taxon>Agaricomycetes</taxon>
        <taxon>Polyporales</taxon>
        <taxon>Adustoporiaceae</taxon>
        <taxon>Rhodonia</taxon>
    </lineage>
</organism>
<feature type="region of interest" description="Disordered" evidence="1">
    <location>
        <begin position="1"/>
        <end position="20"/>
    </location>
</feature>
<proteinExistence type="predicted"/>
<name>A0A8H7NUV3_9APHY</name>
<feature type="region of interest" description="Disordered" evidence="1">
    <location>
        <begin position="79"/>
        <end position="106"/>
    </location>
</feature>
<dbReference type="AlphaFoldDB" id="A0A8H7NUV3"/>
<reference evidence="2" key="1">
    <citation type="submission" date="2020-11" db="EMBL/GenBank/DDBJ databases">
        <authorList>
            <person name="Koelle M."/>
            <person name="Horta M.A.C."/>
            <person name="Nowrousian M."/>
            <person name="Ohm R.A."/>
            <person name="Benz P."/>
            <person name="Pilgard A."/>
        </authorList>
    </citation>
    <scope>NUCLEOTIDE SEQUENCE</scope>
    <source>
        <strain evidence="2">FPRL280</strain>
    </source>
</reference>
<sequence length="355" mass="38423">MLTAGPTAAPRMPRSLERAPDLRRTPAALAQTCLVNLNARARHNRRVIELCGGRPIGQGERAGCRPSCALEIRVDASQASQRSSVSSSASVLPSGGCMGPPDAQTGSRDVHLIEKHWPRASRYVALPHARLHACIFITTVGSTRPSAWARAEVLDVGMAAARRPEGAHPEERKSPLGTSAIGIALGKVGLCWLLVDTDMTTCEEAHSCKHFDYGCRDQARTEQRRENETQILRRRRKPPGTCVRSLAGSLPPRGKRTEHAAPCVYARARAVSRNGVVLGRRLGLWEKMACREGSTKRLPGLCGRSGIDALIDCGTEVLGLCSRPQSMATLPKSRVCGLSKPKYRGRARTEAGSEY</sequence>
<feature type="compositionally biased region" description="Low complexity" evidence="1">
    <location>
        <begin position="79"/>
        <end position="91"/>
    </location>
</feature>
<evidence type="ECO:0000256" key="1">
    <source>
        <dbReference type="SAM" id="MobiDB-lite"/>
    </source>
</evidence>
<dbReference type="EMBL" id="JADOXO010000441">
    <property type="protein sequence ID" value="KAF9804441.1"/>
    <property type="molecule type" value="Genomic_DNA"/>
</dbReference>
<protein>
    <submittedName>
        <fullName evidence="2">Uncharacterized protein</fullName>
    </submittedName>
</protein>
<evidence type="ECO:0000313" key="2">
    <source>
        <dbReference type="EMBL" id="KAF9804441.1"/>
    </source>
</evidence>
<evidence type="ECO:0000313" key="3">
    <source>
        <dbReference type="Proteomes" id="UP000639403"/>
    </source>
</evidence>
<gene>
    <name evidence="2" type="ORF">IEO21_09401</name>
</gene>